<dbReference type="InterPro" id="IPR004156">
    <property type="entry name" value="OATP"/>
</dbReference>
<dbReference type="AlphaFoldDB" id="A0A915JN74"/>
<evidence type="ECO:0000256" key="1">
    <source>
        <dbReference type="ARBA" id="ARBA00004651"/>
    </source>
</evidence>
<feature type="region of interest" description="Disordered" evidence="9">
    <location>
        <begin position="748"/>
        <end position="769"/>
    </location>
</feature>
<feature type="transmembrane region" description="Helical" evidence="8">
    <location>
        <begin position="411"/>
        <end position="435"/>
    </location>
</feature>
<feature type="transmembrane region" description="Helical" evidence="8">
    <location>
        <begin position="227"/>
        <end position="250"/>
    </location>
</feature>
<evidence type="ECO:0000256" key="3">
    <source>
        <dbReference type="ARBA" id="ARBA00022475"/>
    </source>
</evidence>
<dbReference type="Proteomes" id="UP000887565">
    <property type="component" value="Unplaced"/>
</dbReference>
<keyword evidence="3" id="KW-1003">Cell membrane</keyword>
<dbReference type="SUPFAM" id="SSF103473">
    <property type="entry name" value="MFS general substrate transporter"/>
    <property type="match status" value="1"/>
</dbReference>
<feature type="transmembrane region" description="Helical" evidence="8">
    <location>
        <begin position="188"/>
        <end position="206"/>
    </location>
</feature>
<feature type="compositionally biased region" description="Basic and acidic residues" evidence="9">
    <location>
        <begin position="689"/>
        <end position="699"/>
    </location>
</feature>
<dbReference type="GO" id="GO:0016323">
    <property type="term" value="C:basolateral plasma membrane"/>
    <property type="evidence" value="ECO:0007669"/>
    <property type="project" value="TreeGrafter"/>
</dbReference>
<evidence type="ECO:0000256" key="8">
    <source>
        <dbReference type="RuleBase" id="RU362056"/>
    </source>
</evidence>
<dbReference type="PANTHER" id="PTHR11388:SF76">
    <property type="entry name" value="SOLUTE CARRIER ORGANIC ANION TRANSPORTER FAMILY MEMBER"/>
    <property type="match status" value="1"/>
</dbReference>
<sequence>MLKRFANLWTFLAVFCACYFLETITFTYLITAVTSVERQFHIPSRQSGTLIAASDIGYVLTVVFLAYFGSKGNRAKWIGGGCLCISLACAIGSLPGLIFPAKDRTFDFEFVRNALTPKILNMDGQNQDDIIQMNFNQTAVNLSDVEASDLKNLAKLPFIVCDENVRKVRDAIKEEMCMDKSAASGTHLLGYIIVFVAVALIGVGHSTPWTLGMPLIDDNVSKKDTPFFFAGVFFIRIMGPVLGFMIGGWSNKLYITLSPPRGASPSDPSWIGAWWLGFLIVSGCLFVPSLILFCFPRIDYKFKRKQEGEDEAGQETGVKLLEKTDEESVPVSDDNVGPCCSVDNKAGSTAKAVETELAQFGSALCKCLKSPVYVGCLLGRLFDAFAFKGFFVFQPKYLQHHYGVPQYKTNFYMAMMGIIGFAFGVLFGSVAMRVFKMEGRRAAAYVGVASLISALLSFSVILLSCDSVNNQINRDGIFGSPCNSDCRCSDNQSLFPVCDQYGNAYFSPCHAGCRRISLGPGNNGTSFRMEDCTCVPDNGHVSKEFCQDDCSGVFIYYIIISIASGIVSGSQVIPGILILFRSVSKDVRSIALGFLGFMVSLFSTFPSPIVFGSIIDTTCKLWESTCGARGACLLYDSTLIRVRMHVFQAILRASGLLFDIWNWYYAKDMKLMEEVEEKDVKKASPSPTQDKRAGGEKTFKPPSLGMPLIVEPRRHKRSNSATSPQDDRRRSSILHAIEQFGSLYELEMKAQPTTETSKKVEQRRSFDDN</sequence>
<feature type="region of interest" description="Disordered" evidence="9">
    <location>
        <begin position="677"/>
        <end position="732"/>
    </location>
</feature>
<keyword evidence="8" id="KW-0406">Ion transport</keyword>
<evidence type="ECO:0000313" key="11">
    <source>
        <dbReference type="Proteomes" id="UP000887565"/>
    </source>
</evidence>
<organism evidence="11 12">
    <name type="scientific">Romanomermis culicivorax</name>
    <name type="common">Nematode worm</name>
    <dbReference type="NCBI Taxonomy" id="13658"/>
    <lineage>
        <taxon>Eukaryota</taxon>
        <taxon>Metazoa</taxon>
        <taxon>Ecdysozoa</taxon>
        <taxon>Nematoda</taxon>
        <taxon>Enoplea</taxon>
        <taxon>Dorylaimia</taxon>
        <taxon>Mermithida</taxon>
        <taxon>Mermithoidea</taxon>
        <taxon>Mermithidae</taxon>
        <taxon>Romanomermis</taxon>
    </lineage>
</organism>
<evidence type="ECO:0000313" key="12">
    <source>
        <dbReference type="WBParaSite" id="nRc.2.0.1.t27537-RA"/>
    </source>
</evidence>
<comment type="subcellular location">
    <subcellularLocation>
        <location evidence="1 8">Cell membrane</location>
        <topology evidence="1 8">Multi-pass membrane protein</topology>
    </subcellularLocation>
</comment>
<dbReference type="PANTHER" id="PTHR11388">
    <property type="entry name" value="ORGANIC ANION TRANSPORTER"/>
    <property type="match status" value="1"/>
</dbReference>
<reference evidence="12" key="1">
    <citation type="submission" date="2022-11" db="UniProtKB">
        <authorList>
            <consortium name="WormBaseParasite"/>
        </authorList>
    </citation>
    <scope>IDENTIFICATION</scope>
</reference>
<evidence type="ECO:0000259" key="10">
    <source>
        <dbReference type="PROSITE" id="PS51465"/>
    </source>
</evidence>
<evidence type="ECO:0000256" key="9">
    <source>
        <dbReference type="SAM" id="MobiDB-lite"/>
    </source>
</evidence>
<evidence type="ECO:0000256" key="5">
    <source>
        <dbReference type="ARBA" id="ARBA00022989"/>
    </source>
</evidence>
<accession>A0A915JN74</accession>
<comment type="caution">
    <text evidence="8">Lacks conserved residue(s) required for the propagation of feature annotation.</text>
</comment>
<dbReference type="Gene3D" id="1.20.1250.20">
    <property type="entry name" value="MFS general substrate transporter like domains"/>
    <property type="match status" value="2"/>
</dbReference>
<evidence type="ECO:0000256" key="6">
    <source>
        <dbReference type="ARBA" id="ARBA00023136"/>
    </source>
</evidence>
<evidence type="ECO:0000256" key="2">
    <source>
        <dbReference type="ARBA" id="ARBA00009657"/>
    </source>
</evidence>
<dbReference type="WBParaSite" id="nRc.2.0.1.t27537-RA">
    <property type="protein sequence ID" value="nRc.2.0.1.t27537-RA"/>
    <property type="gene ID" value="nRc.2.0.1.g27537"/>
</dbReference>
<feature type="transmembrane region" description="Helical" evidence="8">
    <location>
        <begin position="7"/>
        <end position="30"/>
    </location>
</feature>
<feature type="domain" description="Kazal-like" evidence="10">
    <location>
        <begin position="476"/>
        <end position="536"/>
    </location>
</feature>
<feature type="transmembrane region" description="Helical" evidence="8">
    <location>
        <begin position="77"/>
        <end position="99"/>
    </location>
</feature>
<dbReference type="CDD" id="cd17336">
    <property type="entry name" value="MFS_SLCO_OATP"/>
    <property type="match status" value="1"/>
</dbReference>
<name>A0A915JN74_ROMCU</name>
<feature type="transmembrane region" description="Helical" evidence="8">
    <location>
        <begin position="442"/>
        <end position="463"/>
    </location>
</feature>
<feature type="compositionally biased region" description="Basic and acidic residues" evidence="9">
    <location>
        <begin position="756"/>
        <end position="769"/>
    </location>
</feature>
<keyword evidence="8" id="KW-0813">Transport</keyword>
<keyword evidence="7" id="KW-1015">Disulfide bond</keyword>
<feature type="transmembrane region" description="Helical" evidence="8">
    <location>
        <begin position="50"/>
        <end position="70"/>
    </location>
</feature>
<dbReference type="GO" id="GO:0006811">
    <property type="term" value="P:monoatomic ion transport"/>
    <property type="evidence" value="ECO:0007669"/>
    <property type="project" value="UniProtKB-KW"/>
</dbReference>
<dbReference type="Pfam" id="PF03137">
    <property type="entry name" value="OATP"/>
    <property type="match status" value="1"/>
</dbReference>
<dbReference type="PROSITE" id="PS51257">
    <property type="entry name" value="PROKAR_LIPOPROTEIN"/>
    <property type="match status" value="1"/>
</dbReference>
<keyword evidence="5 8" id="KW-1133">Transmembrane helix</keyword>
<dbReference type="PROSITE" id="PS51465">
    <property type="entry name" value="KAZAL_2"/>
    <property type="match status" value="1"/>
</dbReference>
<dbReference type="OMA" id="NFAPICG"/>
<evidence type="ECO:0000256" key="7">
    <source>
        <dbReference type="ARBA" id="ARBA00023157"/>
    </source>
</evidence>
<dbReference type="GO" id="GO:0015347">
    <property type="term" value="F:sodium-independent organic anion transmembrane transporter activity"/>
    <property type="evidence" value="ECO:0007669"/>
    <property type="project" value="TreeGrafter"/>
</dbReference>
<comment type="similarity">
    <text evidence="2 8">Belongs to the organo anion transporter (TC 2.A.60) family.</text>
</comment>
<evidence type="ECO:0000256" key="4">
    <source>
        <dbReference type="ARBA" id="ARBA00022692"/>
    </source>
</evidence>
<dbReference type="GO" id="GO:0043252">
    <property type="term" value="P:sodium-independent organic anion transport"/>
    <property type="evidence" value="ECO:0007669"/>
    <property type="project" value="TreeGrafter"/>
</dbReference>
<proteinExistence type="inferred from homology"/>
<dbReference type="InterPro" id="IPR036259">
    <property type="entry name" value="MFS_trans_sf"/>
</dbReference>
<keyword evidence="4 8" id="KW-0812">Transmembrane</keyword>
<keyword evidence="11" id="KW-1185">Reference proteome</keyword>
<feature type="transmembrane region" description="Helical" evidence="8">
    <location>
        <begin position="270"/>
        <end position="295"/>
    </location>
</feature>
<feature type="transmembrane region" description="Helical" evidence="8">
    <location>
        <begin position="554"/>
        <end position="580"/>
    </location>
</feature>
<keyword evidence="6 8" id="KW-0472">Membrane</keyword>
<dbReference type="NCBIfam" id="TIGR00805">
    <property type="entry name" value="oat"/>
    <property type="match status" value="1"/>
</dbReference>
<protein>
    <recommendedName>
        <fullName evidence="8">Solute carrier organic anion transporter family member</fullName>
    </recommendedName>
</protein>
<dbReference type="InterPro" id="IPR002350">
    <property type="entry name" value="Kazal_dom"/>
</dbReference>
<feature type="transmembrane region" description="Helical" evidence="8">
    <location>
        <begin position="592"/>
        <end position="615"/>
    </location>
</feature>